<dbReference type="Pfam" id="PF02812">
    <property type="entry name" value="ELFV_dehydrog_N"/>
    <property type="match status" value="1"/>
</dbReference>
<evidence type="ECO:0000256" key="2">
    <source>
        <dbReference type="ARBA" id="ARBA00023002"/>
    </source>
</evidence>
<dbReference type="InterPro" id="IPR046346">
    <property type="entry name" value="Aminoacid_DH-like_N_sf"/>
</dbReference>
<dbReference type="InterPro" id="IPR033524">
    <property type="entry name" value="Glu/Leu/Phe/Val_DH_AS"/>
</dbReference>
<evidence type="ECO:0000256" key="6">
    <source>
        <dbReference type="RuleBase" id="RU004417"/>
    </source>
</evidence>
<dbReference type="GO" id="GO:0006520">
    <property type="term" value="P:amino acid metabolic process"/>
    <property type="evidence" value="ECO:0007669"/>
    <property type="project" value="InterPro"/>
</dbReference>
<dbReference type="SUPFAM" id="SSF53223">
    <property type="entry name" value="Aminoacid dehydrogenase-like, N-terminal domain"/>
    <property type="match status" value="1"/>
</dbReference>
<organism evidence="8 9">
    <name type="scientific">Rossellomorea aquimaris</name>
    <dbReference type="NCBI Taxonomy" id="189382"/>
    <lineage>
        <taxon>Bacteria</taxon>
        <taxon>Bacillati</taxon>
        <taxon>Bacillota</taxon>
        <taxon>Bacilli</taxon>
        <taxon>Bacillales</taxon>
        <taxon>Bacillaceae</taxon>
        <taxon>Rossellomorea</taxon>
    </lineage>
</organism>
<proteinExistence type="inferred from homology"/>
<evidence type="ECO:0000256" key="4">
    <source>
        <dbReference type="PIRSR" id="PIRSR000188-1"/>
    </source>
</evidence>
<keyword evidence="2 6" id="KW-0560">Oxidoreductase</keyword>
<dbReference type="PANTHER" id="PTHR42722">
    <property type="entry name" value="LEUCINE DEHYDROGENASE"/>
    <property type="match status" value="1"/>
</dbReference>
<name>A0A366EWB6_9BACI</name>
<dbReference type="Proteomes" id="UP000252118">
    <property type="component" value="Unassembled WGS sequence"/>
</dbReference>
<dbReference type="PIRSF" id="PIRSF000188">
    <property type="entry name" value="Phe_leu_dh"/>
    <property type="match status" value="1"/>
</dbReference>
<dbReference type="GO" id="GO:0000166">
    <property type="term" value="F:nucleotide binding"/>
    <property type="evidence" value="ECO:0007669"/>
    <property type="project" value="UniProtKB-KW"/>
</dbReference>
<keyword evidence="3 5" id="KW-0520">NAD</keyword>
<evidence type="ECO:0000256" key="3">
    <source>
        <dbReference type="ARBA" id="ARBA00023027"/>
    </source>
</evidence>
<reference evidence="8 9" key="1">
    <citation type="submission" date="2018-06" db="EMBL/GenBank/DDBJ databases">
        <title>Freshwater and sediment microbial communities from various areas in North America, analyzing microbe dynamics in response to fracking.</title>
        <authorList>
            <person name="Lamendella R."/>
        </authorList>
    </citation>
    <scope>NUCLEOTIDE SEQUENCE [LARGE SCALE GENOMIC DNA]</scope>
    <source>
        <strain evidence="8 9">97B</strain>
    </source>
</reference>
<feature type="domain" description="Glutamate/phenylalanine/leucine/valine/L-tryptophan dehydrogenase C-terminal" evidence="7">
    <location>
        <begin position="166"/>
        <end position="375"/>
    </location>
</feature>
<dbReference type="InterPro" id="IPR006095">
    <property type="entry name" value="Glu/Leu/Phe/Val/Trp_DH"/>
</dbReference>
<keyword evidence="5" id="KW-0547">Nucleotide-binding</keyword>
<feature type="binding site" evidence="5">
    <location>
        <begin position="199"/>
        <end position="204"/>
    </location>
    <ligand>
        <name>NAD(+)</name>
        <dbReference type="ChEBI" id="CHEBI:57540"/>
    </ligand>
</feature>
<gene>
    <name evidence="8" type="ORF">DET59_103128</name>
</gene>
<dbReference type="SUPFAM" id="SSF51735">
    <property type="entry name" value="NAD(P)-binding Rossmann-fold domains"/>
    <property type="match status" value="1"/>
</dbReference>
<evidence type="ECO:0000259" key="7">
    <source>
        <dbReference type="SMART" id="SM00839"/>
    </source>
</evidence>
<dbReference type="InterPro" id="IPR016211">
    <property type="entry name" value="Glu/Phe/Leu/Val/Trp_DH_bac/arc"/>
</dbReference>
<feature type="active site" description="Proton donor/acceptor" evidence="4">
    <location>
        <position position="99"/>
    </location>
</feature>
<dbReference type="PANTHER" id="PTHR42722:SF1">
    <property type="entry name" value="VALINE DEHYDROGENASE"/>
    <property type="match status" value="1"/>
</dbReference>
<evidence type="ECO:0000256" key="1">
    <source>
        <dbReference type="ARBA" id="ARBA00006382"/>
    </source>
</evidence>
<evidence type="ECO:0000313" key="9">
    <source>
        <dbReference type="Proteomes" id="UP000252118"/>
    </source>
</evidence>
<dbReference type="SMART" id="SM00839">
    <property type="entry name" value="ELFV_dehydrog"/>
    <property type="match status" value="1"/>
</dbReference>
<dbReference type="Gene3D" id="3.40.50.10860">
    <property type="entry name" value="Leucine Dehydrogenase, chain A, domain 1"/>
    <property type="match status" value="1"/>
</dbReference>
<dbReference type="InterPro" id="IPR036291">
    <property type="entry name" value="NAD(P)-bd_dom_sf"/>
</dbReference>
<dbReference type="CDD" id="cd01075">
    <property type="entry name" value="NAD_bind_Leu_Phe_Val_DH"/>
    <property type="match status" value="1"/>
</dbReference>
<sequence>MSNVFTKMEAVTNRELAGGGEMDMFEKIQNHEQVVFCNDEETGLKAIIAIHNTTLGPALGGCRMRPYTSVDEALEDVLRLSKGMTYKCAAADVDFGGGKAVIIGDPEKDKHPELFRAFGQFVESLNGRFYTGTDMGTTPDDFVYALKETNCIVGVNEEYGGSGDSSIPTAMGVIYGLQATNQNVWGSKDLHGKSYAIQGLGKVGFKVAERLLEEGADLYVTDISQKSIDQLVAKANRMGAAIKVVSGDEIYSVDADVFIPCAIGGIINDHTVDQLKVKAVVGSANNQLLDLSHGMKLHEKGILYAPDYIVNAGGLIQVADELYEPNKERVLQKTSAIYNSLQNIYLQSENQHMTTVEAANRFCEDRIHARTRRNSFFSHAKRPKWSVRT</sequence>
<evidence type="ECO:0000313" key="8">
    <source>
        <dbReference type="EMBL" id="RBP06000.1"/>
    </source>
</evidence>
<comment type="similarity">
    <text evidence="1 6">Belongs to the Glu/Leu/Phe/Val dehydrogenases family.</text>
</comment>
<comment type="caution">
    <text evidence="8">The sequence shown here is derived from an EMBL/GenBank/DDBJ whole genome shotgun (WGS) entry which is preliminary data.</text>
</comment>
<dbReference type="EMBL" id="QNRJ01000003">
    <property type="protein sequence ID" value="RBP06000.1"/>
    <property type="molecule type" value="Genomic_DNA"/>
</dbReference>
<dbReference type="Pfam" id="PF00208">
    <property type="entry name" value="ELFV_dehydrog"/>
    <property type="match status" value="1"/>
</dbReference>
<dbReference type="PROSITE" id="PS00074">
    <property type="entry name" value="GLFV_DEHYDROGENASE"/>
    <property type="match status" value="1"/>
</dbReference>
<protein>
    <submittedName>
        <fullName evidence="8">Phenylalanine dehydrogenase</fullName>
    </submittedName>
</protein>
<dbReference type="InterPro" id="IPR006096">
    <property type="entry name" value="Glu/Leu/Phe/Val/Trp_DH_C"/>
</dbReference>
<dbReference type="FunFam" id="3.40.50.10860:FF:000010">
    <property type="entry name" value="Leucine dehydrogenase"/>
    <property type="match status" value="1"/>
</dbReference>
<dbReference type="GO" id="GO:0016639">
    <property type="term" value="F:oxidoreductase activity, acting on the CH-NH2 group of donors, NAD or NADP as acceptor"/>
    <property type="evidence" value="ECO:0007669"/>
    <property type="project" value="InterPro"/>
</dbReference>
<dbReference type="Gene3D" id="3.40.50.720">
    <property type="entry name" value="NAD(P)-binding Rossmann-like Domain"/>
    <property type="match status" value="1"/>
</dbReference>
<dbReference type="InterPro" id="IPR006097">
    <property type="entry name" value="Glu/Leu/Phe/Val/Trp_DH_dimer"/>
</dbReference>
<accession>A0A366EWB6</accession>
<dbReference type="PRINTS" id="PR00082">
    <property type="entry name" value="GLFDHDRGNASE"/>
</dbReference>
<evidence type="ECO:0000256" key="5">
    <source>
        <dbReference type="PIRSR" id="PIRSR000188-2"/>
    </source>
</evidence>
<dbReference type="AlphaFoldDB" id="A0A366EWB6"/>